<sequence>MVVDAAPLAEAALRECLAEWFENYHLALFRYLVRLIGDEEQAADIVQDTFARALVALRTQTLPLYPYAWLCRIGGNLVIDMLRRKRRWRWLPFQTSTPSHDQAIATAHDVRDCLVRLNRREAELLILAHCVGLSPSEIAAMLDENVSTVRVRLHRARHHFRDLYTKEEGS</sequence>
<name>A9AUM8_HERA2</name>
<feature type="domain" description="RNA polymerase sigma-70 region 2" evidence="6">
    <location>
        <begin position="21"/>
        <end position="87"/>
    </location>
</feature>
<dbReference type="GO" id="GO:0016987">
    <property type="term" value="F:sigma factor activity"/>
    <property type="evidence" value="ECO:0007669"/>
    <property type="project" value="UniProtKB-KW"/>
</dbReference>
<evidence type="ECO:0000256" key="5">
    <source>
        <dbReference type="ARBA" id="ARBA00023163"/>
    </source>
</evidence>
<dbReference type="STRING" id="316274.Haur_1912"/>
<dbReference type="HOGENOM" id="CLU_047691_3_4_0"/>
<evidence type="ECO:0000256" key="3">
    <source>
        <dbReference type="ARBA" id="ARBA00023082"/>
    </source>
</evidence>
<protein>
    <submittedName>
        <fullName evidence="8">RNA polymerase, sigma-24 subunit, ECF subfamily</fullName>
    </submittedName>
</protein>
<evidence type="ECO:0000256" key="1">
    <source>
        <dbReference type="ARBA" id="ARBA00010641"/>
    </source>
</evidence>
<evidence type="ECO:0000256" key="2">
    <source>
        <dbReference type="ARBA" id="ARBA00023015"/>
    </source>
</evidence>
<keyword evidence="2" id="KW-0805">Transcription regulation</keyword>
<proteinExistence type="inferred from homology"/>
<dbReference type="EMBL" id="CP000875">
    <property type="protein sequence ID" value="ABX04555.1"/>
    <property type="molecule type" value="Genomic_DNA"/>
</dbReference>
<keyword evidence="3" id="KW-0731">Sigma factor</keyword>
<dbReference type="Gene3D" id="1.10.1740.10">
    <property type="match status" value="1"/>
</dbReference>
<dbReference type="CDD" id="cd06171">
    <property type="entry name" value="Sigma70_r4"/>
    <property type="match status" value="1"/>
</dbReference>
<gene>
    <name evidence="8" type="ordered locus">Haur_1912</name>
</gene>
<dbReference type="InterPro" id="IPR039425">
    <property type="entry name" value="RNA_pol_sigma-70-like"/>
</dbReference>
<reference evidence="8 9" key="1">
    <citation type="journal article" date="2011" name="Stand. Genomic Sci.">
        <title>Complete genome sequence of the filamentous gliding predatory bacterium Herpetosiphon aurantiacus type strain (114-95(T)).</title>
        <authorList>
            <person name="Kiss H."/>
            <person name="Nett M."/>
            <person name="Domin N."/>
            <person name="Martin K."/>
            <person name="Maresca J.A."/>
            <person name="Copeland A."/>
            <person name="Lapidus A."/>
            <person name="Lucas S."/>
            <person name="Berry K.W."/>
            <person name="Glavina Del Rio T."/>
            <person name="Dalin E."/>
            <person name="Tice H."/>
            <person name="Pitluck S."/>
            <person name="Richardson P."/>
            <person name="Bruce D."/>
            <person name="Goodwin L."/>
            <person name="Han C."/>
            <person name="Detter J.C."/>
            <person name="Schmutz J."/>
            <person name="Brettin T."/>
            <person name="Land M."/>
            <person name="Hauser L."/>
            <person name="Kyrpides N.C."/>
            <person name="Ivanova N."/>
            <person name="Goker M."/>
            <person name="Woyke T."/>
            <person name="Klenk H.P."/>
            <person name="Bryant D.A."/>
        </authorList>
    </citation>
    <scope>NUCLEOTIDE SEQUENCE [LARGE SCALE GENOMIC DNA]</scope>
    <source>
        <strain evidence="9">ATCC 23779 / DSM 785 / 114-95</strain>
    </source>
</reference>
<dbReference type="KEGG" id="hau:Haur_1912"/>
<evidence type="ECO:0000259" key="6">
    <source>
        <dbReference type="Pfam" id="PF04542"/>
    </source>
</evidence>
<dbReference type="NCBIfam" id="TIGR02937">
    <property type="entry name" value="sigma70-ECF"/>
    <property type="match status" value="1"/>
</dbReference>
<dbReference type="Proteomes" id="UP000000787">
    <property type="component" value="Chromosome"/>
</dbReference>
<dbReference type="InParanoid" id="A9AUM8"/>
<dbReference type="GO" id="GO:0003677">
    <property type="term" value="F:DNA binding"/>
    <property type="evidence" value="ECO:0007669"/>
    <property type="project" value="UniProtKB-KW"/>
</dbReference>
<dbReference type="PANTHER" id="PTHR43133:SF8">
    <property type="entry name" value="RNA POLYMERASE SIGMA FACTOR HI_1459-RELATED"/>
    <property type="match status" value="1"/>
</dbReference>
<comment type="similarity">
    <text evidence="1">Belongs to the sigma-70 factor family. ECF subfamily.</text>
</comment>
<dbReference type="InterPro" id="IPR013249">
    <property type="entry name" value="RNA_pol_sigma70_r4_t2"/>
</dbReference>
<evidence type="ECO:0000256" key="4">
    <source>
        <dbReference type="ARBA" id="ARBA00023125"/>
    </source>
</evidence>
<dbReference type="SUPFAM" id="SSF88659">
    <property type="entry name" value="Sigma3 and sigma4 domains of RNA polymerase sigma factors"/>
    <property type="match status" value="1"/>
</dbReference>
<dbReference type="AlphaFoldDB" id="A9AUM8"/>
<accession>A9AUM8</accession>
<dbReference type="eggNOG" id="COG1595">
    <property type="taxonomic scope" value="Bacteria"/>
</dbReference>
<evidence type="ECO:0000313" key="9">
    <source>
        <dbReference type="Proteomes" id="UP000000787"/>
    </source>
</evidence>
<dbReference type="InterPro" id="IPR013325">
    <property type="entry name" value="RNA_pol_sigma_r2"/>
</dbReference>
<dbReference type="InterPro" id="IPR014284">
    <property type="entry name" value="RNA_pol_sigma-70_dom"/>
</dbReference>
<keyword evidence="4" id="KW-0238">DNA-binding</keyword>
<evidence type="ECO:0000259" key="7">
    <source>
        <dbReference type="Pfam" id="PF08281"/>
    </source>
</evidence>
<dbReference type="InterPro" id="IPR036388">
    <property type="entry name" value="WH-like_DNA-bd_sf"/>
</dbReference>
<keyword evidence="5" id="KW-0804">Transcription</keyword>
<evidence type="ECO:0000313" key="8">
    <source>
        <dbReference type="EMBL" id="ABX04555.1"/>
    </source>
</evidence>
<keyword evidence="9" id="KW-1185">Reference proteome</keyword>
<feature type="domain" description="RNA polymerase sigma factor 70 region 4 type 2" evidence="7">
    <location>
        <begin position="109"/>
        <end position="157"/>
    </location>
</feature>
<dbReference type="Pfam" id="PF08281">
    <property type="entry name" value="Sigma70_r4_2"/>
    <property type="match status" value="1"/>
</dbReference>
<dbReference type="InterPro" id="IPR007627">
    <property type="entry name" value="RNA_pol_sigma70_r2"/>
</dbReference>
<dbReference type="SUPFAM" id="SSF88946">
    <property type="entry name" value="Sigma2 domain of RNA polymerase sigma factors"/>
    <property type="match status" value="1"/>
</dbReference>
<dbReference type="InterPro" id="IPR013324">
    <property type="entry name" value="RNA_pol_sigma_r3/r4-like"/>
</dbReference>
<dbReference type="PANTHER" id="PTHR43133">
    <property type="entry name" value="RNA POLYMERASE ECF-TYPE SIGMA FACTO"/>
    <property type="match status" value="1"/>
</dbReference>
<dbReference type="Gene3D" id="1.10.10.10">
    <property type="entry name" value="Winged helix-like DNA-binding domain superfamily/Winged helix DNA-binding domain"/>
    <property type="match status" value="1"/>
</dbReference>
<organism evidence="8 9">
    <name type="scientific">Herpetosiphon aurantiacus (strain ATCC 23779 / DSM 785 / 114-95)</name>
    <dbReference type="NCBI Taxonomy" id="316274"/>
    <lineage>
        <taxon>Bacteria</taxon>
        <taxon>Bacillati</taxon>
        <taxon>Chloroflexota</taxon>
        <taxon>Chloroflexia</taxon>
        <taxon>Herpetosiphonales</taxon>
        <taxon>Herpetosiphonaceae</taxon>
        <taxon>Herpetosiphon</taxon>
    </lineage>
</organism>
<dbReference type="BioCyc" id="HAUR316274:GHYA-1941-MONOMER"/>
<dbReference type="Pfam" id="PF04542">
    <property type="entry name" value="Sigma70_r2"/>
    <property type="match status" value="1"/>
</dbReference>
<dbReference type="GO" id="GO:0006352">
    <property type="term" value="P:DNA-templated transcription initiation"/>
    <property type="evidence" value="ECO:0007669"/>
    <property type="project" value="InterPro"/>
</dbReference>